<feature type="region of interest" description="Disordered" evidence="1">
    <location>
        <begin position="229"/>
        <end position="254"/>
    </location>
</feature>
<feature type="compositionally biased region" description="Basic and acidic residues" evidence="1">
    <location>
        <begin position="233"/>
        <end position="248"/>
    </location>
</feature>
<sequence length="271" mass="29806">MAWILVPCLGQLRTDLNRLAPNRDKSSDGTIGDTAHQSRVSDHNDDEVGNVPIRDADSKHEVHAYDADVDLREPGLTMERVVQHIVARCRSGAEKRLRYIIFNRRIWEASNGWRQRAYAGDNPHDKHAHFSSSYETSREADTSSWHLDELIEGTDDMPMLVKKGDVSEQVKFWQFLLGKLGYTIATDGEYGPKMEAIVNEDRAKKGQGANPQISAWHAVELLEDLAAKHAGKPGKDGRDGADGKDGRDGALTGTLTVTGGNLTVEAGASHA</sequence>
<dbReference type="Proteomes" id="UP000239415">
    <property type="component" value="Unassembled WGS sequence"/>
</dbReference>
<dbReference type="EMBL" id="PVMZ01000042">
    <property type="protein sequence ID" value="PRX07350.1"/>
    <property type="molecule type" value="Genomic_DNA"/>
</dbReference>
<comment type="caution">
    <text evidence="2">The sequence shown here is derived from an EMBL/GenBank/DDBJ whole genome shotgun (WGS) entry which is preliminary data.</text>
</comment>
<dbReference type="AlphaFoldDB" id="A0A2T0JIE2"/>
<proteinExistence type="predicted"/>
<dbReference type="RefSeq" id="WP_106330916.1">
    <property type="nucleotide sequence ID" value="NZ_BOMO01000163.1"/>
</dbReference>
<reference evidence="2 3" key="1">
    <citation type="submission" date="2018-03" db="EMBL/GenBank/DDBJ databases">
        <title>Genomic Encyclopedia of Archaeal and Bacterial Type Strains, Phase II (KMG-II): from individual species to whole genera.</title>
        <authorList>
            <person name="Goeker M."/>
        </authorList>
    </citation>
    <scope>NUCLEOTIDE SEQUENCE [LARGE SCALE GENOMIC DNA]</scope>
    <source>
        <strain evidence="2 3">DSM 43146</strain>
    </source>
</reference>
<organism evidence="2 3">
    <name type="scientific">Actinoplanes italicus</name>
    <dbReference type="NCBI Taxonomy" id="113567"/>
    <lineage>
        <taxon>Bacteria</taxon>
        <taxon>Bacillati</taxon>
        <taxon>Actinomycetota</taxon>
        <taxon>Actinomycetes</taxon>
        <taxon>Micromonosporales</taxon>
        <taxon>Micromonosporaceae</taxon>
        <taxon>Actinoplanes</taxon>
    </lineage>
</organism>
<dbReference type="OrthoDB" id="7671932at2"/>
<evidence type="ECO:0000256" key="1">
    <source>
        <dbReference type="SAM" id="MobiDB-lite"/>
    </source>
</evidence>
<name>A0A2T0JIE2_9ACTN</name>
<gene>
    <name evidence="2" type="ORF">CLV67_14225</name>
</gene>
<protein>
    <submittedName>
        <fullName evidence="2">Uncharacterized protein</fullName>
    </submittedName>
</protein>
<keyword evidence="3" id="KW-1185">Reference proteome</keyword>
<feature type="region of interest" description="Disordered" evidence="1">
    <location>
        <begin position="19"/>
        <end position="57"/>
    </location>
</feature>
<evidence type="ECO:0000313" key="2">
    <source>
        <dbReference type="EMBL" id="PRX07350.1"/>
    </source>
</evidence>
<accession>A0A2T0JIE2</accession>
<evidence type="ECO:0000313" key="3">
    <source>
        <dbReference type="Proteomes" id="UP000239415"/>
    </source>
</evidence>